<sequence>MKPLILLMLLVVTFFFTTTQGRSLRIKSTKLLIDTPTRQQVDMSIRSDSRILIDRCQGQDFTTQEDCRSTTPGHSPGVGH</sequence>
<dbReference type="Proteomes" id="UP000215914">
    <property type="component" value="Unassembled WGS sequence"/>
</dbReference>
<evidence type="ECO:0000313" key="3">
    <source>
        <dbReference type="Proteomes" id="UP000215914"/>
    </source>
</evidence>
<feature type="signal peptide" evidence="1">
    <location>
        <begin position="1"/>
        <end position="21"/>
    </location>
</feature>
<reference evidence="2" key="1">
    <citation type="journal article" date="2017" name="Nature">
        <title>The sunflower genome provides insights into oil metabolism, flowering and Asterid evolution.</title>
        <authorList>
            <person name="Badouin H."/>
            <person name="Gouzy J."/>
            <person name="Grassa C.J."/>
            <person name="Murat F."/>
            <person name="Staton S.E."/>
            <person name="Cottret L."/>
            <person name="Lelandais-Briere C."/>
            <person name="Owens G.L."/>
            <person name="Carrere S."/>
            <person name="Mayjonade B."/>
            <person name="Legrand L."/>
            <person name="Gill N."/>
            <person name="Kane N.C."/>
            <person name="Bowers J.E."/>
            <person name="Hubner S."/>
            <person name="Bellec A."/>
            <person name="Berard A."/>
            <person name="Berges H."/>
            <person name="Blanchet N."/>
            <person name="Boniface M.C."/>
            <person name="Brunel D."/>
            <person name="Catrice O."/>
            <person name="Chaidir N."/>
            <person name="Claudel C."/>
            <person name="Donnadieu C."/>
            <person name="Faraut T."/>
            <person name="Fievet G."/>
            <person name="Helmstetter N."/>
            <person name="King M."/>
            <person name="Knapp S.J."/>
            <person name="Lai Z."/>
            <person name="Le Paslier M.C."/>
            <person name="Lippi Y."/>
            <person name="Lorenzon L."/>
            <person name="Mandel J.R."/>
            <person name="Marage G."/>
            <person name="Marchand G."/>
            <person name="Marquand E."/>
            <person name="Bret-Mestries E."/>
            <person name="Morien E."/>
            <person name="Nambeesan S."/>
            <person name="Nguyen T."/>
            <person name="Pegot-Espagnet P."/>
            <person name="Pouilly N."/>
            <person name="Raftis F."/>
            <person name="Sallet E."/>
            <person name="Schiex T."/>
            <person name="Thomas J."/>
            <person name="Vandecasteele C."/>
            <person name="Vares D."/>
            <person name="Vear F."/>
            <person name="Vautrin S."/>
            <person name="Crespi M."/>
            <person name="Mangin B."/>
            <person name="Burke J.M."/>
            <person name="Salse J."/>
            <person name="Munos S."/>
            <person name="Vincourt P."/>
            <person name="Rieseberg L.H."/>
            <person name="Langlade N.B."/>
        </authorList>
    </citation>
    <scope>NUCLEOTIDE SEQUENCE</scope>
    <source>
        <tissue evidence="2">Leaves</tissue>
    </source>
</reference>
<dbReference type="EMBL" id="MNCJ02000317">
    <property type="protein sequence ID" value="KAF5817728.1"/>
    <property type="molecule type" value="Genomic_DNA"/>
</dbReference>
<comment type="caution">
    <text evidence="2">The sequence shown here is derived from an EMBL/GenBank/DDBJ whole genome shotgun (WGS) entry which is preliminary data.</text>
</comment>
<dbReference type="Gramene" id="mRNA:HanXRQr2_Chr02g0056431">
    <property type="protein sequence ID" value="CDS:HanXRQr2_Chr02g0056431.1"/>
    <property type="gene ID" value="HanXRQr2_Chr02g0056431"/>
</dbReference>
<accession>A0A9K3JMN4</accession>
<keyword evidence="3" id="KW-1185">Reference proteome</keyword>
<reference evidence="2" key="2">
    <citation type="submission" date="2020-06" db="EMBL/GenBank/DDBJ databases">
        <title>Helianthus annuus Genome sequencing and assembly Release 2.</title>
        <authorList>
            <person name="Gouzy J."/>
            <person name="Langlade N."/>
            <person name="Munos S."/>
        </authorList>
    </citation>
    <scope>NUCLEOTIDE SEQUENCE</scope>
    <source>
        <tissue evidence="2">Leaves</tissue>
    </source>
</reference>
<feature type="chain" id="PRO_5039886593" evidence="1">
    <location>
        <begin position="22"/>
        <end position="80"/>
    </location>
</feature>
<organism evidence="2 3">
    <name type="scientific">Helianthus annuus</name>
    <name type="common">Common sunflower</name>
    <dbReference type="NCBI Taxonomy" id="4232"/>
    <lineage>
        <taxon>Eukaryota</taxon>
        <taxon>Viridiplantae</taxon>
        <taxon>Streptophyta</taxon>
        <taxon>Embryophyta</taxon>
        <taxon>Tracheophyta</taxon>
        <taxon>Spermatophyta</taxon>
        <taxon>Magnoliopsida</taxon>
        <taxon>eudicotyledons</taxon>
        <taxon>Gunneridae</taxon>
        <taxon>Pentapetalae</taxon>
        <taxon>asterids</taxon>
        <taxon>campanulids</taxon>
        <taxon>Asterales</taxon>
        <taxon>Asteraceae</taxon>
        <taxon>Asteroideae</taxon>
        <taxon>Heliantheae alliance</taxon>
        <taxon>Heliantheae</taxon>
        <taxon>Helianthus</taxon>
    </lineage>
</organism>
<dbReference type="AlphaFoldDB" id="A0A9K3JMN4"/>
<keyword evidence="1" id="KW-0732">Signal</keyword>
<proteinExistence type="predicted"/>
<name>A0A9K3JMN4_HELAN</name>
<protein>
    <submittedName>
        <fullName evidence="2">Uncharacterized protein</fullName>
    </submittedName>
</protein>
<evidence type="ECO:0000256" key="1">
    <source>
        <dbReference type="SAM" id="SignalP"/>
    </source>
</evidence>
<gene>
    <name evidence="2" type="ORF">HanXRQr2_Chr02g0056431</name>
</gene>
<evidence type="ECO:0000313" key="2">
    <source>
        <dbReference type="EMBL" id="KAF5817728.1"/>
    </source>
</evidence>